<dbReference type="RefSeq" id="WP_344614106.1">
    <property type="nucleotide sequence ID" value="NZ_BAAARV010000031.1"/>
</dbReference>
<dbReference type="SUPFAM" id="SSF53756">
    <property type="entry name" value="UDP-Glycosyltransferase/glycogen phosphorylase"/>
    <property type="match status" value="1"/>
</dbReference>
<evidence type="ECO:0000313" key="3">
    <source>
        <dbReference type="EMBL" id="GAA2351463.1"/>
    </source>
</evidence>
<evidence type="ECO:0000256" key="1">
    <source>
        <dbReference type="ARBA" id="ARBA00022679"/>
    </source>
</evidence>
<gene>
    <name evidence="3" type="ORF">GCM10010170_041600</name>
</gene>
<comment type="caution">
    <text evidence="3">The sequence shown here is derived from an EMBL/GenBank/DDBJ whole genome shotgun (WGS) entry which is preliminary data.</text>
</comment>
<dbReference type="CDD" id="cd03784">
    <property type="entry name" value="GT1_Gtf-like"/>
    <property type="match status" value="1"/>
</dbReference>
<proteinExistence type="inferred from homology"/>
<protein>
    <submittedName>
        <fullName evidence="3">Glycosyltransferase</fullName>
    </submittedName>
</protein>
<dbReference type="InterPro" id="IPR002213">
    <property type="entry name" value="UDP_glucos_trans"/>
</dbReference>
<keyword evidence="2" id="KW-0328">Glycosyltransferase</keyword>
<keyword evidence="1 2" id="KW-0808">Transferase</keyword>
<dbReference type="InterPro" id="IPR050426">
    <property type="entry name" value="Glycosyltransferase_28"/>
</dbReference>
<organism evidence="3 4">
    <name type="scientific">Dactylosporangium salmoneum</name>
    <dbReference type="NCBI Taxonomy" id="53361"/>
    <lineage>
        <taxon>Bacteria</taxon>
        <taxon>Bacillati</taxon>
        <taxon>Actinomycetota</taxon>
        <taxon>Actinomycetes</taxon>
        <taxon>Micromonosporales</taxon>
        <taxon>Micromonosporaceae</taxon>
        <taxon>Dactylosporangium</taxon>
    </lineage>
</organism>
<dbReference type="PANTHER" id="PTHR48050">
    <property type="entry name" value="STEROL 3-BETA-GLUCOSYLTRANSFERASE"/>
    <property type="match status" value="1"/>
</dbReference>
<keyword evidence="4" id="KW-1185">Reference proteome</keyword>
<evidence type="ECO:0000256" key="2">
    <source>
        <dbReference type="RuleBase" id="RU003718"/>
    </source>
</evidence>
<dbReference type="InterPro" id="IPR035595">
    <property type="entry name" value="UDP_glycos_trans_CS"/>
</dbReference>
<accession>A0ABN3GH35</accession>
<dbReference type="PANTHER" id="PTHR48050:SF13">
    <property type="entry name" value="STEROL 3-BETA-GLUCOSYLTRANSFERASE UGT80A2"/>
    <property type="match status" value="1"/>
</dbReference>
<dbReference type="Pfam" id="PF00201">
    <property type="entry name" value="UDPGT"/>
    <property type="match status" value="1"/>
</dbReference>
<dbReference type="EMBL" id="BAAARV010000031">
    <property type="protein sequence ID" value="GAA2351463.1"/>
    <property type="molecule type" value="Genomic_DNA"/>
</dbReference>
<dbReference type="PROSITE" id="PS00375">
    <property type="entry name" value="UDPGT"/>
    <property type="match status" value="1"/>
</dbReference>
<name>A0ABN3GH35_9ACTN</name>
<comment type="similarity">
    <text evidence="2">Belongs to the UDP-glycosyltransferase family.</text>
</comment>
<reference evidence="3 4" key="1">
    <citation type="journal article" date="2019" name="Int. J. Syst. Evol. Microbiol.">
        <title>The Global Catalogue of Microorganisms (GCM) 10K type strain sequencing project: providing services to taxonomists for standard genome sequencing and annotation.</title>
        <authorList>
            <consortium name="The Broad Institute Genomics Platform"/>
            <consortium name="The Broad Institute Genome Sequencing Center for Infectious Disease"/>
            <person name="Wu L."/>
            <person name="Ma J."/>
        </authorList>
    </citation>
    <scope>NUCLEOTIDE SEQUENCE [LARGE SCALE GENOMIC DNA]</scope>
    <source>
        <strain evidence="3 4">JCM 3272</strain>
    </source>
</reference>
<dbReference type="Gene3D" id="3.40.50.2000">
    <property type="entry name" value="Glycogen Phosphorylase B"/>
    <property type="match status" value="2"/>
</dbReference>
<sequence>MSRLTVLFMPESAYGPTNNCIGIGDVLRRRGHRVVFAAEASWRGKLTALGFDEDLVDLAPPAEHAEEQDAGQFWKDFIRDTAPEFRKPTIEQLETWVKPVWAELINGARFCQPRLLEIIARVRPDVIVEDNVVAFPALNTAGVPFVRIVSCNPLEIKGPDIAPAFSGYPAADRSGWAAFRSEYDRVHRPVWEEFDAWVREQGAPGLPDLEFIHEGDLNLYVYPEIADYTDARPLGPTWRRLESSVRETDGEFAMPEQLAGRDGALIYFSLGSLGSADVELMRRVIDALAKTPHRYIVSKGPLHAEFELADNMWGAEFLPQANIIPLVDLVITHGGNNTTTEALHFGKPMVVLPLFWDQYDNAQRVDELGFGVRLDPYRFTDEQLHGAIQRLLADDGLRGRLAAHGAAIRATDGLRHAADAIERLAGATGTAR</sequence>
<evidence type="ECO:0000313" key="4">
    <source>
        <dbReference type="Proteomes" id="UP001501444"/>
    </source>
</evidence>
<dbReference type="Proteomes" id="UP001501444">
    <property type="component" value="Unassembled WGS sequence"/>
</dbReference>